<dbReference type="GO" id="GO:0046872">
    <property type="term" value="F:metal ion binding"/>
    <property type="evidence" value="ECO:0007669"/>
    <property type="project" value="UniProtKB-KW"/>
</dbReference>
<evidence type="ECO:0000256" key="3">
    <source>
        <dbReference type="ARBA" id="ARBA00004496"/>
    </source>
</evidence>
<comment type="catalytic activity">
    <reaction evidence="1">
        <text>2 D-sedoheptulose 7-phosphate = D-glycero-alpha-D-manno-heptose 7-phosphate + D-glycero-beta-D-manno-heptose 7-phosphate</text>
        <dbReference type="Rhea" id="RHEA:27489"/>
        <dbReference type="ChEBI" id="CHEBI:57483"/>
        <dbReference type="ChEBI" id="CHEBI:60203"/>
        <dbReference type="ChEBI" id="CHEBI:60204"/>
        <dbReference type="EC" id="5.3.1.28"/>
    </reaction>
</comment>
<dbReference type="Gene3D" id="3.40.50.10490">
    <property type="entry name" value="Glucose-6-phosphate isomerase like protein, domain 1"/>
    <property type="match status" value="1"/>
</dbReference>
<evidence type="ECO:0000256" key="6">
    <source>
        <dbReference type="ARBA" id="ARBA00022490"/>
    </source>
</evidence>
<dbReference type="HAMAP" id="MF_00067">
    <property type="entry name" value="GmhA"/>
    <property type="match status" value="1"/>
</dbReference>
<comment type="caution">
    <text evidence="12">The sequence shown here is derived from an EMBL/GenBank/DDBJ whole genome shotgun (WGS) entry which is preliminary data.</text>
</comment>
<dbReference type="EMBL" id="BLAB01000001">
    <property type="protein sequence ID" value="GER93951.1"/>
    <property type="molecule type" value="Genomic_DNA"/>
</dbReference>
<dbReference type="PROSITE" id="PS51464">
    <property type="entry name" value="SIS"/>
    <property type="match status" value="1"/>
</dbReference>
<keyword evidence="6" id="KW-0963">Cytoplasm</keyword>
<dbReference type="InterPro" id="IPR050099">
    <property type="entry name" value="SIS_GmhA/DiaA_subfam"/>
</dbReference>
<evidence type="ECO:0000256" key="1">
    <source>
        <dbReference type="ARBA" id="ARBA00000348"/>
    </source>
</evidence>
<dbReference type="GO" id="GO:1901135">
    <property type="term" value="P:carbohydrate derivative metabolic process"/>
    <property type="evidence" value="ECO:0007669"/>
    <property type="project" value="InterPro"/>
</dbReference>
<dbReference type="InterPro" id="IPR035461">
    <property type="entry name" value="GmhA/DiaA"/>
</dbReference>
<accession>A0A5J4L548</accession>
<gene>
    <name evidence="12" type="ORF">A45J_1709</name>
</gene>
<dbReference type="PANTHER" id="PTHR30390:SF6">
    <property type="entry name" value="DNAA INITIATOR-ASSOCIATING PROTEIN DIAA"/>
    <property type="match status" value="1"/>
</dbReference>
<dbReference type="SUPFAM" id="SSF53697">
    <property type="entry name" value="SIS domain"/>
    <property type="match status" value="1"/>
</dbReference>
<evidence type="ECO:0000256" key="7">
    <source>
        <dbReference type="ARBA" id="ARBA00022723"/>
    </source>
</evidence>
<protein>
    <recommendedName>
        <fullName evidence="5">D-sedoheptulose-7-phosphate isomerase</fullName>
        <ecNumber evidence="5">5.3.1.28</ecNumber>
    </recommendedName>
</protein>
<keyword evidence="7" id="KW-0479">Metal-binding</keyword>
<dbReference type="EC" id="5.3.1.28" evidence="5"/>
<organism evidence="12">
    <name type="scientific">hot springs metagenome</name>
    <dbReference type="NCBI Taxonomy" id="433727"/>
    <lineage>
        <taxon>unclassified sequences</taxon>
        <taxon>metagenomes</taxon>
        <taxon>ecological metagenomes</taxon>
    </lineage>
</organism>
<dbReference type="Pfam" id="PF13580">
    <property type="entry name" value="SIS_2"/>
    <property type="match status" value="1"/>
</dbReference>
<keyword evidence="8" id="KW-0862">Zinc</keyword>
<evidence type="ECO:0000256" key="2">
    <source>
        <dbReference type="ARBA" id="ARBA00001947"/>
    </source>
</evidence>
<dbReference type="AlphaFoldDB" id="A0A5J4L548"/>
<dbReference type="InterPro" id="IPR046348">
    <property type="entry name" value="SIS_dom_sf"/>
</dbReference>
<evidence type="ECO:0000313" key="12">
    <source>
        <dbReference type="EMBL" id="GER93951.1"/>
    </source>
</evidence>
<proteinExistence type="inferred from homology"/>
<keyword evidence="9" id="KW-0413">Isomerase</keyword>
<keyword evidence="10" id="KW-0119">Carbohydrate metabolism</keyword>
<evidence type="ECO:0000256" key="4">
    <source>
        <dbReference type="ARBA" id="ARBA00009894"/>
    </source>
</evidence>
<reference evidence="12" key="1">
    <citation type="submission" date="2019-10" db="EMBL/GenBank/DDBJ databases">
        <title>Metagenomic sequencing of thiosulfate-disproportionating enrichment culture.</title>
        <authorList>
            <person name="Umezawa K."/>
            <person name="Kojima H."/>
            <person name="Fukui M."/>
        </authorList>
    </citation>
    <scope>NUCLEOTIDE SEQUENCE</scope>
    <source>
        <strain evidence="12">45J</strain>
    </source>
</reference>
<dbReference type="InterPro" id="IPR004515">
    <property type="entry name" value="Phosphoheptose_Isoase"/>
</dbReference>
<comment type="subcellular location">
    <subcellularLocation>
        <location evidence="3">Cytoplasm</location>
    </subcellularLocation>
</comment>
<sequence>MERKIIKAFEDSISVKQKFIKENASLIAEVSKLIADAFNDGKKILLFGNGGSACDASHIAAEFVNRFKKDRPGLPAIALNTDMAVLTSISNDYDYSEIFARQVKTLSEPGDIAIAISTSGSSKNILKAVDVAKKKGLRTIAFTGLKGDKFASKSDYAFVVPSDDTPRIQETHITLGHVLCQMVEEILFEVPRKSGVPKKSHDFSG</sequence>
<evidence type="ECO:0000256" key="5">
    <source>
        <dbReference type="ARBA" id="ARBA00012580"/>
    </source>
</evidence>
<evidence type="ECO:0000259" key="11">
    <source>
        <dbReference type="PROSITE" id="PS51464"/>
    </source>
</evidence>
<comment type="cofactor">
    <cofactor evidence="2">
        <name>Zn(2+)</name>
        <dbReference type="ChEBI" id="CHEBI:29105"/>
    </cofactor>
</comment>
<feature type="domain" description="SIS" evidence="11">
    <location>
        <begin position="34"/>
        <end position="193"/>
    </location>
</feature>
<dbReference type="PANTHER" id="PTHR30390">
    <property type="entry name" value="SEDOHEPTULOSE 7-PHOSPHATE ISOMERASE / DNAA INITIATOR-ASSOCIATING FACTOR FOR REPLICATION INITIATION"/>
    <property type="match status" value="1"/>
</dbReference>
<dbReference type="GO" id="GO:0008968">
    <property type="term" value="F:D-sedoheptulose 7-phosphate isomerase activity"/>
    <property type="evidence" value="ECO:0007669"/>
    <property type="project" value="InterPro"/>
</dbReference>
<evidence type="ECO:0000256" key="9">
    <source>
        <dbReference type="ARBA" id="ARBA00023235"/>
    </source>
</evidence>
<name>A0A5J4L548_9ZZZZ</name>
<dbReference type="InterPro" id="IPR001347">
    <property type="entry name" value="SIS_dom"/>
</dbReference>
<dbReference type="CDD" id="cd05006">
    <property type="entry name" value="SIS_GmhA"/>
    <property type="match status" value="1"/>
</dbReference>
<comment type="similarity">
    <text evidence="4">Belongs to the SIS family. GmhA subfamily.</text>
</comment>
<dbReference type="GO" id="GO:0005737">
    <property type="term" value="C:cytoplasm"/>
    <property type="evidence" value="ECO:0007669"/>
    <property type="project" value="UniProtKB-SubCell"/>
</dbReference>
<evidence type="ECO:0000256" key="8">
    <source>
        <dbReference type="ARBA" id="ARBA00022833"/>
    </source>
</evidence>
<dbReference type="GO" id="GO:0097367">
    <property type="term" value="F:carbohydrate derivative binding"/>
    <property type="evidence" value="ECO:0007669"/>
    <property type="project" value="InterPro"/>
</dbReference>
<evidence type="ECO:0000256" key="10">
    <source>
        <dbReference type="ARBA" id="ARBA00023277"/>
    </source>
</evidence>